<organism evidence="2 3">
    <name type="scientific">Lacimonas salitolerans</name>
    <dbReference type="NCBI Taxonomy" id="1323750"/>
    <lineage>
        <taxon>Bacteria</taxon>
        <taxon>Pseudomonadati</taxon>
        <taxon>Pseudomonadota</taxon>
        <taxon>Alphaproteobacteria</taxon>
        <taxon>Rhodobacterales</taxon>
        <taxon>Paracoccaceae</taxon>
        <taxon>Lacimonas</taxon>
    </lineage>
</organism>
<keyword evidence="3" id="KW-1185">Reference proteome</keyword>
<evidence type="ECO:0000259" key="1">
    <source>
        <dbReference type="Pfam" id="PF09037"/>
    </source>
</evidence>
<dbReference type="InterPro" id="IPR024628">
    <property type="entry name" value="Sulfotransferase_Stf0_dom"/>
</dbReference>
<dbReference type="Gene3D" id="3.40.50.300">
    <property type="entry name" value="P-loop containing nucleotide triphosphate hydrolases"/>
    <property type="match status" value="1"/>
</dbReference>
<dbReference type="Proteomes" id="UP001597186">
    <property type="component" value="Unassembled WGS sequence"/>
</dbReference>
<proteinExistence type="predicted"/>
<dbReference type="SUPFAM" id="SSF52540">
    <property type="entry name" value="P-loop containing nucleoside triphosphate hydrolases"/>
    <property type="match status" value="1"/>
</dbReference>
<accession>A0ABW4EDN2</accession>
<name>A0ABW4EDN2_9RHOB</name>
<dbReference type="Pfam" id="PF09037">
    <property type="entry name" value="Sulphotransf"/>
    <property type="match status" value="1"/>
</dbReference>
<evidence type="ECO:0000313" key="2">
    <source>
        <dbReference type="EMBL" id="MFD1508945.1"/>
    </source>
</evidence>
<comment type="caution">
    <text evidence="2">The sequence shown here is derived from an EMBL/GenBank/DDBJ whole genome shotgun (WGS) entry which is preliminary data.</text>
</comment>
<evidence type="ECO:0000313" key="3">
    <source>
        <dbReference type="Proteomes" id="UP001597186"/>
    </source>
</evidence>
<dbReference type="EMBL" id="JBHUDD010000041">
    <property type="protein sequence ID" value="MFD1508945.1"/>
    <property type="molecule type" value="Genomic_DNA"/>
</dbReference>
<protein>
    <submittedName>
        <fullName evidence="2">Stf0 family sulfotransferase</fullName>
    </submittedName>
</protein>
<sequence>MGWTPFSWWKARNRDARLGAALGGVVDGGQHEEEIRERFSTLRFDGDAPVFDADLCILAFFNRSGSNLLGEYLSSLPGCGGFGESLNAPMIRRISEDAGIGSFPDYIRHLVKRQAGQRLWGVKAAPGQISFLLRWNIPAMFRTARIIHIRRNDLVAQAVSLHFAQATKVWTSRQQSAQEVDPDVEYDFDDLRRKLHSVQKANCDIEVLATVSGLPAQTILYEQMVARPTQTVHTLADFLGMDAQDWIAPQTRMQKQIMLAKSDMVARFRSDLTASVLRTG</sequence>
<gene>
    <name evidence="2" type="ORF">ACFTOW_05980</name>
</gene>
<reference evidence="3" key="1">
    <citation type="journal article" date="2019" name="Int. J. Syst. Evol. Microbiol.">
        <title>The Global Catalogue of Microorganisms (GCM) 10K type strain sequencing project: providing services to taxonomists for standard genome sequencing and annotation.</title>
        <authorList>
            <consortium name="The Broad Institute Genomics Platform"/>
            <consortium name="The Broad Institute Genome Sequencing Center for Infectious Disease"/>
            <person name="Wu L."/>
            <person name="Ma J."/>
        </authorList>
    </citation>
    <scope>NUCLEOTIDE SEQUENCE [LARGE SCALE GENOMIC DNA]</scope>
    <source>
        <strain evidence="3">CGMCC 1.12477</strain>
    </source>
</reference>
<dbReference type="InterPro" id="IPR027417">
    <property type="entry name" value="P-loop_NTPase"/>
</dbReference>
<feature type="domain" description="Sulphotransferase Stf0" evidence="1">
    <location>
        <begin position="137"/>
        <end position="271"/>
    </location>
</feature>
<dbReference type="RefSeq" id="WP_379914065.1">
    <property type="nucleotide sequence ID" value="NZ_JBHUDD010000041.1"/>
</dbReference>